<proteinExistence type="predicted"/>
<dbReference type="GO" id="GO:0044782">
    <property type="term" value="P:cilium organization"/>
    <property type="evidence" value="ECO:0007669"/>
    <property type="project" value="TreeGrafter"/>
</dbReference>
<accession>A0A1W0A903</accession>
<evidence type="ECO:0000256" key="3">
    <source>
        <dbReference type="SAM" id="MobiDB-lite"/>
    </source>
</evidence>
<feature type="coiled-coil region" evidence="2">
    <location>
        <begin position="433"/>
        <end position="462"/>
    </location>
</feature>
<dbReference type="GO" id="GO:0005856">
    <property type="term" value="C:cytoskeleton"/>
    <property type="evidence" value="ECO:0007669"/>
    <property type="project" value="UniProtKB-ARBA"/>
</dbReference>
<feature type="region of interest" description="Disordered" evidence="3">
    <location>
        <begin position="480"/>
        <end position="506"/>
    </location>
</feature>
<feature type="compositionally biased region" description="Basic and acidic residues" evidence="3">
    <location>
        <begin position="248"/>
        <end position="263"/>
    </location>
</feature>
<feature type="coiled-coil region" evidence="2">
    <location>
        <begin position="116"/>
        <end position="146"/>
    </location>
</feature>
<evidence type="ECO:0000313" key="5">
    <source>
        <dbReference type="Proteomes" id="UP000243217"/>
    </source>
</evidence>
<feature type="region of interest" description="Disordered" evidence="3">
    <location>
        <begin position="360"/>
        <end position="383"/>
    </location>
</feature>
<organism evidence="4 5">
    <name type="scientific">Thraustotheca clavata</name>
    <dbReference type="NCBI Taxonomy" id="74557"/>
    <lineage>
        <taxon>Eukaryota</taxon>
        <taxon>Sar</taxon>
        <taxon>Stramenopiles</taxon>
        <taxon>Oomycota</taxon>
        <taxon>Saprolegniomycetes</taxon>
        <taxon>Saprolegniales</taxon>
        <taxon>Achlyaceae</taxon>
        <taxon>Thraustotheca</taxon>
    </lineage>
</organism>
<evidence type="ECO:0000256" key="2">
    <source>
        <dbReference type="SAM" id="Coils"/>
    </source>
</evidence>
<dbReference type="GO" id="GO:0005929">
    <property type="term" value="C:cilium"/>
    <property type="evidence" value="ECO:0007669"/>
    <property type="project" value="TreeGrafter"/>
</dbReference>
<dbReference type="AlphaFoldDB" id="A0A1W0A903"/>
<reference evidence="4 5" key="1">
    <citation type="journal article" date="2014" name="Genome Biol. Evol.">
        <title>The secreted proteins of Achlya hypogyna and Thraustotheca clavata identify the ancestral oomycete secretome and reveal gene acquisitions by horizontal gene transfer.</title>
        <authorList>
            <person name="Misner I."/>
            <person name="Blouin N."/>
            <person name="Leonard G."/>
            <person name="Richards T.A."/>
            <person name="Lane C.E."/>
        </authorList>
    </citation>
    <scope>NUCLEOTIDE SEQUENCE [LARGE SCALE GENOMIC DNA]</scope>
    <source>
        <strain evidence="4 5">ATCC 34112</strain>
    </source>
</reference>
<name>A0A1W0A903_9STRA</name>
<keyword evidence="5" id="KW-1185">Reference proteome</keyword>
<feature type="region of interest" description="Disordered" evidence="3">
    <location>
        <begin position="244"/>
        <end position="263"/>
    </location>
</feature>
<keyword evidence="1 2" id="KW-0175">Coiled coil</keyword>
<feature type="coiled-coil region" evidence="2">
    <location>
        <begin position="269"/>
        <end position="327"/>
    </location>
</feature>
<dbReference type="OrthoDB" id="168140at2759"/>
<dbReference type="EMBL" id="JNBS01000308">
    <property type="protein sequence ID" value="OQS06773.1"/>
    <property type="molecule type" value="Genomic_DNA"/>
</dbReference>
<feature type="compositionally biased region" description="Basic and acidic residues" evidence="3">
    <location>
        <begin position="487"/>
        <end position="497"/>
    </location>
</feature>
<dbReference type="Proteomes" id="UP000243217">
    <property type="component" value="Unassembled WGS sequence"/>
</dbReference>
<gene>
    <name evidence="4" type="ORF">THRCLA_01200</name>
</gene>
<comment type="caution">
    <text evidence="4">The sequence shown here is derived from an EMBL/GenBank/DDBJ whole genome shotgun (WGS) entry which is preliminary data.</text>
</comment>
<sequence>MDQSTRLMVQSAALQARTNVPKAFEGEINRYRCMDATLIAKENEARRRMILELEAKRSKKSKQCERAFEKPLQGTRRREMRCRVEEEVENTSRHENNVVEDLNDTEILMKKIAQFKKAQSRDIEAVERLLREKNAAEAKARHLEKLLNESQPAMIHPFPTTSPEKSMKARKELVIDTQASYFDDITDDEAAPPEFDVLRFQTASAVEDLPAFDDFQQESPPKENPEDNVPQSTWATRISSVHSSFLTEKPEKQDHRKQSAFFEEKQRIKQEEIQRELEAKAKLERAKNATPFTGLLINEAKTQARKAKRIERAIAAKNEELKSFKARDPPVFDPVDHEAVNIERQKRVVARATALLSQSQLPPRLAQATPRRKKQSEETKTKVKVQPVPDFQAMQTEWKNKLQRAKSKRTTTQVEEFSLTRREKVDKIALKKKDRLERMTAKEREEEEAKELEKRKALQKALEAAKMTTKVATTMSHKLRTKAVQSKLKEQQKKEQSQEEASVARNERLKTIAKQVIAEVSDSERKRKEEKGNFVEISEAAAKAKAEENKKSFQEAIKRNKERIHAAATARPTLMERFAIDKKKEEQKRKALQSVMNNVFGKNMTAFKGILTEEEEELVSGVDAEDDNSKDDN</sequence>
<dbReference type="PANTHER" id="PTHR21501:SF1">
    <property type="entry name" value="PROTEIN FAM-161"/>
    <property type="match status" value="1"/>
</dbReference>
<dbReference type="InterPro" id="IPR051655">
    <property type="entry name" value="FAM161"/>
</dbReference>
<evidence type="ECO:0000313" key="4">
    <source>
        <dbReference type="EMBL" id="OQS06773.1"/>
    </source>
</evidence>
<dbReference type="PANTHER" id="PTHR21501">
    <property type="entry name" value="PROTEIN FAM-161"/>
    <property type="match status" value="1"/>
</dbReference>
<evidence type="ECO:0000256" key="1">
    <source>
        <dbReference type="ARBA" id="ARBA00023054"/>
    </source>
</evidence>
<protein>
    <submittedName>
        <fullName evidence="4">Uncharacterized protein</fullName>
    </submittedName>
</protein>